<keyword evidence="3" id="KW-1185">Reference proteome</keyword>
<dbReference type="OrthoDB" id="7039at10239"/>
<name>A0A060CY64_9GAMA</name>
<dbReference type="GeneID" id="19620200"/>
<evidence type="ECO:0000313" key="3">
    <source>
        <dbReference type="Proteomes" id="UP000121539"/>
    </source>
</evidence>
<evidence type="ECO:0000256" key="1">
    <source>
        <dbReference type="SAM" id="Phobius"/>
    </source>
</evidence>
<organism evidence="2 3">
    <name type="scientific">Bovine gammaherpesvirus 6</name>
    <dbReference type="NCBI Taxonomy" id="1504288"/>
    <lineage>
        <taxon>Viruses</taxon>
        <taxon>Duplodnaviria</taxon>
        <taxon>Heunggongvirae</taxon>
        <taxon>Peploviricota</taxon>
        <taxon>Herviviricetes</taxon>
        <taxon>Herpesvirales</taxon>
        <taxon>Orthoherpesviridae</taxon>
        <taxon>Gammaherpesvirinae</taxon>
        <taxon>Macavirus</taxon>
        <taxon>Macavirus bovinegamma6</taxon>
    </lineage>
</organism>
<accession>A0A060CY64</accession>
<feature type="transmembrane region" description="Helical" evidence="1">
    <location>
        <begin position="99"/>
        <end position="120"/>
    </location>
</feature>
<dbReference type="GO" id="GO:0019033">
    <property type="term" value="C:viral tegument"/>
    <property type="evidence" value="ECO:0007669"/>
    <property type="project" value="InterPro"/>
</dbReference>
<keyword evidence="1" id="KW-1133">Transmembrane helix</keyword>
<dbReference type="GO" id="GO:0016032">
    <property type="term" value="P:viral process"/>
    <property type="evidence" value="ECO:0007669"/>
    <property type="project" value="InterPro"/>
</dbReference>
<keyword evidence="1" id="KW-0812">Transmembrane</keyword>
<dbReference type="Proteomes" id="UP000121539">
    <property type="component" value="Segment"/>
</dbReference>
<dbReference type="InterPro" id="IPR004339">
    <property type="entry name" value="UL49"/>
</dbReference>
<dbReference type="RefSeq" id="YP_009042045.1">
    <property type="nucleotide sequence ID" value="NC_024303.1"/>
</dbReference>
<evidence type="ECO:0000313" key="2">
    <source>
        <dbReference type="EMBL" id="AIB03221.1"/>
    </source>
</evidence>
<gene>
    <name evidence="2" type="ORF">BoHV6ORF66</name>
</gene>
<sequence length="437" mass="49992">MEHEPCFLCAAYRDFVTWNACDFSVCDADALKNSVRAQYVSLLRVLQISHEDFINFVFFGLNLDPCLVTDRARFQQWLEAKATIGTCPDVLKHKQITHYGFFLCYFMAIYLFFEPSFLVFKYIQSFLNGEHLVQLLYDFNWVLKKFMMYVFHVPYGHPIIRFKSVYLESPLFLKKKSKLKKESLALAVPAPSQRLQSQHKFTSSVSFANFSAEEALHNALQDCSLDVPCGNPFESMVQTLTYKASLKHRFCVVPVNVETTSIVHNVYMKIINSFMLSCVIRVPILNNKIKGIIKRKKTHILFVYCNECKHCLNFGKGKFSKVNFKPTQVFYCRDQKEKQCNICGTTGRINCSFCGSSEIRISQLTDCVANVSLLRAVVANNAAFMLDDVRCVADFLLPCLGNKGRCSNSVLKKLKVGQLLYLTLSVKELQCIKCQST</sequence>
<dbReference type="KEGG" id="vg:19620200"/>
<reference evidence="2 3" key="1">
    <citation type="journal article" date="2014" name="J. Gen. Virol.">
        <title>Novel gammaherpesvirus functions encoded by bovine herpesvirus 6 (bovine lymphotropic virus).</title>
        <authorList>
            <person name="Jia J."/>
            <person name="Delhon G."/>
            <person name="Tulman E.R."/>
            <person name="Diel D.G."/>
            <person name="Osorio F.A."/>
            <person name="Wen X."/>
            <person name="Kutish G.F."/>
            <person name="Rock D.L."/>
        </authorList>
    </citation>
    <scope>NUCLEOTIDE SEQUENCE [LARGE SCALE GENOMIC DNA]</scope>
    <source>
        <strain evidence="2">Pennsylvania 47</strain>
    </source>
</reference>
<dbReference type="EMBL" id="KJ705001">
    <property type="protein sequence ID" value="AIB03221.1"/>
    <property type="molecule type" value="Genomic_DNA"/>
</dbReference>
<protein>
    <submittedName>
        <fullName evidence="2">ORF66</fullName>
    </submittedName>
</protein>
<dbReference type="Pfam" id="PF03117">
    <property type="entry name" value="Herpes_UL49_1"/>
    <property type="match status" value="1"/>
</dbReference>
<keyword evidence="1" id="KW-0472">Membrane</keyword>
<proteinExistence type="predicted"/>